<keyword evidence="4" id="KW-0226">DNA condensation</keyword>
<evidence type="ECO:0000256" key="1">
    <source>
        <dbReference type="ARBA" id="ARBA00004123"/>
    </source>
</evidence>
<evidence type="ECO:0000256" key="7">
    <source>
        <dbReference type="SAM" id="MobiDB-lite"/>
    </source>
</evidence>
<feature type="compositionally biased region" description="Basic and acidic residues" evidence="7">
    <location>
        <begin position="261"/>
        <end position="273"/>
    </location>
</feature>
<evidence type="ECO:0000313" key="10">
    <source>
        <dbReference type="Ensembl" id="ENSCCRP00000162214.1"/>
    </source>
</evidence>
<sequence>MVSKTVFWKYMVMDSAETRYAHLLQPLRDLTKNWDIDLASQLGEYLEELDQMTISFDGGKTMMNFAEAALLIQGSTCIYGRKVELLHTLVFQTLDYISDKNKKRNKQGSSSDGNHEEAPSGNVDDDCEFDEIEQDENVSSRNITMKVPTEPVKIIRLPPESLIPVESLEKQKYPLLSPKGELLGSCKDFRMNNFTMDESGLMRLGSSLTHFLKEVTEMQHNFSVHAPVPLDNEGGAQVIGGFDEDDVGAEVLPPLEDHGMEVESEERVERHQAPSEGRMLRPRPAVQPVPEEPKQPKEIVDPWKWHDSYAVFGEDKPLKTGKCYKVPAGLEESGKRKRKGPSKLQDFGSWYSKAFENADRKLKNGPTYPDLNYIFVSNMGQRLKVQKQILRKRGVFVSDEELKKTYLEPENMEDRVEVVRHPDEEGEDFSDEEHDNLVDDLEPAEHLGEQEQIFHDLHMSRMSYEDLVKKSVDLFLVNSQKYAQETALSRRVKEWEDGINPHLAAQETRPVFDIHEYGDRIIQSLSSVGVKKSFAFVVRGKENTEACRYMLAALQLANDYTVEIDKREGLEDSVDTMELTLLTTQRAHERLKTYNAPSASDIL</sequence>
<comment type="similarity">
    <text evidence="2">Belongs to the CND2 H2 (condensin-2 subunit 2) family.</text>
</comment>
<feature type="domain" description="Condensin II complex subunit H2 N-terminal" evidence="8">
    <location>
        <begin position="19"/>
        <end position="129"/>
    </location>
</feature>
<feature type="domain" description="Condensin-2 complex subunit H2 C-terminal" evidence="9">
    <location>
        <begin position="463"/>
        <end position="591"/>
    </location>
</feature>
<evidence type="ECO:0000256" key="2">
    <source>
        <dbReference type="ARBA" id="ARBA00007844"/>
    </source>
</evidence>
<dbReference type="GO" id="GO:0051306">
    <property type="term" value="P:mitotic sister chromatid separation"/>
    <property type="evidence" value="ECO:0007669"/>
    <property type="project" value="TreeGrafter"/>
</dbReference>
<keyword evidence="5" id="KW-0539">Nucleus</keyword>
<proteinExistence type="inferred from homology"/>
<evidence type="ECO:0000259" key="8">
    <source>
        <dbReference type="Pfam" id="PF06278"/>
    </source>
</evidence>
<dbReference type="Ensembl" id="ENSCCRT00000119589.1">
    <property type="protein sequence ID" value="ENSCCRP00000162214.1"/>
    <property type="gene ID" value="ENSCCRG00000020157.2"/>
</dbReference>
<feature type="region of interest" description="Disordered" evidence="7">
    <location>
        <begin position="102"/>
        <end position="127"/>
    </location>
</feature>
<evidence type="ECO:0000313" key="11">
    <source>
        <dbReference type="Proteomes" id="UP001108240"/>
    </source>
</evidence>
<dbReference type="PANTHER" id="PTHR14324">
    <property type="entry name" value="CONDENSIN-2 COMPLEX SUBUNIT H2"/>
    <property type="match status" value="1"/>
</dbReference>
<dbReference type="GeneTree" id="ENSGT00390000014443"/>
<reference evidence="10" key="2">
    <citation type="submission" date="2025-09" db="UniProtKB">
        <authorList>
            <consortium name="Ensembl"/>
        </authorList>
    </citation>
    <scope>IDENTIFICATION</scope>
</reference>
<dbReference type="OMA" id="FDPPEHK"/>
<accession>A0A9J8BWD4</accession>
<evidence type="ECO:0000256" key="3">
    <source>
        <dbReference type="ARBA" id="ARBA00016903"/>
    </source>
</evidence>
<dbReference type="InterPro" id="IPR031737">
    <property type="entry name" value="CNDH2_C"/>
</dbReference>
<dbReference type="Pfam" id="PF06278">
    <property type="entry name" value="CNDH2_N"/>
    <property type="match status" value="1"/>
</dbReference>
<organism evidence="10 11">
    <name type="scientific">Cyprinus carpio carpio</name>
    <dbReference type="NCBI Taxonomy" id="630221"/>
    <lineage>
        <taxon>Eukaryota</taxon>
        <taxon>Metazoa</taxon>
        <taxon>Chordata</taxon>
        <taxon>Craniata</taxon>
        <taxon>Vertebrata</taxon>
        <taxon>Euteleostomi</taxon>
        <taxon>Actinopterygii</taxon>
        <taxon>Neopterygii</taxon>
        <taxon>Teleostei</taxon>
        <taxon>Ostariophysi</taxon>
        <taxon>Cypriniformes</taxon>
        <taxon>Cyprinidae</taxon>
        <taxon>Cyprininae</taxon>
        <taxon>Cyprinus</taxon>
    </lineage>
</organism>
<dbReference type="GO" id="GO:0010032">
    <property type="term" value="P:meiotic chromosome condensation"/>
    <property type="evidence" value="ECO:0007669"/>
    <property type="project" value="TreeGrafter"/>
</dbReference>
<keyword evidence="11" id="KW-1185">Reference proteome</keyword>
<protein>
    <recommendedName>
        <fullName evidence="3">Condensin-2 complex subunit H2</fullName>
    </recommendedName>
    <alternativeName>
        <fullName evidence="6">Non-SMC condensin II complex subunit H2</fullName>
    </alternativeName>
</protein>
<dbReference type="GO" id="GO:0003682">
    <property type="term" value="F:chromatin binding"/>
    <property type="evidence" value="ECO:0007669"/>
    <property type="project" value="TreeGrafter"/>
</dbReference>
<evidence type="ECO:0000259" key="9">
    <source>
        <dbReference type="Pfam" id="PF16858"/>
    </source>
</evidence>
<feature type="region of interest" description="Disordered" evidence="7">
    <location>
        <begin position="261"/>
        <end position="296"/>
    </location>
</feature>
<evidence type="ECO:0000256" key="5">
    <source>
        <dbReference type="ARBA" id="ARBA00023242"/>
    </source>
</evidence>
<dbReference type="Pfam" id="PF16858">
    <property type="entry name" value="CNDH2_C"/>
    <property type="match status" value="1"/>
</dbReference>
<name>A0A9J8BWD4_CYPCA</name>
<evidence type="ECO:0000256" key="6">
    <source>
        <dbReference type="ARBA" id="ARBA00030479"/>
    </source>
</evidence>
<dbReference type="AlphaFoldDB" id="A0A9J8BWD4"/>
<dbReference type="InterPro" id="IPR031739">
    <property type="entry name" value="Ncaph2"/>
</dbReference>
<reference evidence="10" key="1">
    <citation type="submission" date="2025-08" db="UniProtKB">
        <authorList>
            <consortium name="Ensembl"/>
        </authorList>
    </citation>
    <scope>IDENTIFICATION</scope>
</reference>
<dbReference type="InterPro" id="IPR009378">
    <property type="entry name" value="H2_N"/>
</dbReference>
<dbReference type="Proteomes" id="UP001108240">
    <property type="component" value="Unplaced"/>
</dbReference>
<dbReference type="GO" id="GO:0005634">
    <property type="term" value="C:nucleus"/>
    <property type="evidence" value="ECO:0007669"/>
    <property type="project" value="UniProtKB-SubCell"/>
</dbReference>
<dbReference type="GO" id="GO:0000796">
    <property type="term" value="C:condensin complex"/>
    <property type="evidence" value="ECO:0007669"/>
    <property type="project" value="TreeGrafter"/>
</dbReference>
<evidence type="ECO:0000256" key="4">
    <source>
        <dbReference type="ARBA" id="ARBA00023067"/>
    </source>
</evidence>
<dbReference type="PANTHER" id="PTHR14324:SF3">
    <property type="entry name" value="CONDENSIN-2 COMPLEX SUBUNIT H2"/>
    <property type="match status" value="1"/>
</dbReference>
<comment type="subcellular location">
    <subcellularLocation>
        <location evidence="1">Nucleus</location>
    </subcellularLocation>
</comment>